<dbReference type="InterPro" id="IPR024761">
    <property type="entry name" value="TFIIIC_delta_N"/>
</dbReference>
<evidence type="ECO:0000313" key="4">
    <source>
        <dbReference type="EMBL" id="KXN74191.1"/>
    </source>
</evidence>
<evidence type="ECO:0000259" key="2">
    <source>
        <dbReference type="Pfam" id="PF12657"/>
    </source>
</evidence>
<feature type="compositionally biased region" description="Acidic residues" evidence="1">
    <location>
        <begin position="401"/>
        <end position="416"/>
    </location>
</feature>
<dbReference type="SUPFAM" id="SSF50978">
    <property type="entry name" value="WD40 repeat-like"/>
    <property type="match status" value="1"/>
</dbReference>
<dbReference type="InterPro" id="IPR024764">
    <property type="entry name" value="TFIIIC_Znf"/>
</dbReference>
<dbReference type="GO" id="GO:0000127">
    <property type="term" value="C:transcription factor TFIIIC complex"/>
    <property type="evidence" value="ECO:0007669"/>
    <property type="project" value="InterPro"/>
</dbReference>
<protein>
    <recommendedName>
        <fullName evidence="6">Transcription factor IIIC putative zinc-finger domain-containing protein</fullName>
    </recommendedName>
</protein>
<feature type="domain" description="Transcription factor IIIC putative zinc-finger" evidence="3">
    <location>
        <begin position="633"/>
        <end position="747"/>
    </location>
</feature>
<organism evidence="4 5">
    <name type="scientific">Conidiobolus coronatus (strain ATCC 28846 / CBS 209.66 / NRRL 28638)</name>
    <name type="common">Delacroixia coronata</name>
    <dbReference type="NCBI Taxonomy" id="796925"/>
    <lineage>
        <taxon>Eukaryota</taxon>
        <taxon>Fungi</taxon>
        <taxon>Fungi incertae sedis</taxon>
        <taxon>Zoopagomycota</taxon>
        <taxon>Entomophthoromycotina</taxon>
        <taxon>Entomophthoromycetes</taxon>
        <taxon>Entomophthorales</taxon>
        <taxon>Ancylistaceae</taxon>
        <taxon>Conidiobolus</taxon>
    </lineage>
</organism>
<feature type="region of interest" description="Disordered" evidence="1">
    <location>
        <begin position="390"/>
        <end position="416"/>
    </location>
</feature>
<dbReference type="GO" id="GO:0006384">
    <property type="term" value="P:transcription initiation at RNA polymerase III promoter"/>
    <property type="evidence" value="ECO:0007669"/>
    <property type="project" value="InterPro"/>
</dbReference>
<sequence>MNTTPITFFGSIIGPSCLRWSEDNRISILNCEGLIVLIPKYHYPSKPFNIADADKAQNEPYPISSWLELKLSFKISNDDSVWNEETAKTDPYVPFPSNTGYFLKAEWSPTGLRYLNRCILSVINHNGELLFFEDLSYKAPNSLKPDYCETANVQHPESIKNDNSKNSSNYRFTTLQWSSRIENNNGSSQALLALGDNHGVVYIYSYTPENHLLELKETFNTQSNYITNLSWSQLYKSKEGQESYVLSVGSSSEKITLINIEVNPFSVKSSKMILNQNPSLISSMKFLDIPTGNNSTKLCYTTTSIIHLLEWDDISELESFKQRSYDYTDFNPISDVIWNEDLKSILFLNHLGGLYHIKYDDSNIQKIPNQDFNDITRQIQSQLDYLYTPKTSNDQGTAENNENDTELEQDQDQEEDDLGQAQNIFPMWYGLAHSPTKGQLALVFEWSSAVSEFIPHSGSQSGLMILPVYQLCTSEFSKWMQSKFIKSATPMHGGFVEDLSYLVSLEPTDNYDLQTSKLLSSLLNMDLGHYKNWLSLYYMFKLIFPNIEWADICRDKFIEYSKQNTIGHVDTLINQAKKIIHKYNSYKLSEIELKWAHLIKTICQKFDTQYKTDFQNSWSSVFDSSQLAIKDSIEHCPICSEEVDLKHPKKIICSKNHIVERCSVLFNGPIKSSQLKHTCVVCKSVCYQTSHIDSSIQVKNEICSESSPKRRKTSNQETQSNSSDLNNLVITEILNTSIANGCTNCGNQLV</sequence>
<evidence type="ECO:0008006" key="6">
    <source>
        <dbReference type="Google" id="ProtNLM"/>
    </source>
</evidence>
<dbReference type="PANTHER" id="PTHR15496:SF2">
    <property type="entry name" value="GENERAL TRANSCRIPTION FACTOR 3C POLYPEPTIDE 4"/>
    <property type="match status" value="1"/>
</dbReference>
<dbReference type="InterPro" id="IPR015943">
    <property type="entry name" value="WD40/YVTN_repeat-like_dom_sf"/>
</dbReference>
<reference evidence="4 5" key="1">
    <citation type="journal article" date="2015" name="Genome Biol. Evol.">
        <title>Phylogenomic analyses indicate that early fungi evolved digesting cell walls of algal ancestors of land plants.</title>
        <authorList>
            <person name="Chang Y."/>
            <person name="Wang S."/>
            <person name="Sekimoto S."/>
            <person name="Aerts A.L."/>
            <person name="Choi C."/>
            <person name="Clum A."/>
            <person name="LaButti K.M."/>
            <person name="Lindquist E.A."/>
            <person name="Yee Ngan C."/>
            <person name="Ohm R.A."/>
            <person name="Salamov A.A."/>
            <person name="Grigoriev I.V."/>
            <person name="Spatafora J.W."/>
            <person name="Berbee M.L."/>
        </authorList>
    </citation>
    <scope>NUCLEOTIDE SEQUENCE [LARGE SCALE GENOMIC DNA]</scope>
    <source>
        <strain evidence="4 5">NRRL 28638</strain>
    </source>
</reference>
<dbReference type="OMA" id="NHIVERC"/>
<dbReference type="PANTHER" id="PTHR15496">
    <property type="entry name" value="GENERAL TRANSCRIPTION FACTOR 3C POLYPEPTIDE 4 FAMILY"/>
    <property type="match status" value="1"/>
</dbReference>
<dbReference type="Pfam" id="PF12657">
    <property type="entry name" value="TFIIIC_delta"/>
    <property type="match status" value="1"/>
</dbReference>
<dbReference type="InterPro" id="IPR036322">
    <property type="entry name" value="WD40_repeat_dom_sf"/>
</dbReference>
<gene>
    <name evidence="4" type="ORF">CONCODRAFT_76948</name>
</gene>
<dbReference type="GO" id="GO:0004402">
    <property type="term" value="F:histone acetyltransferase activity"/>
    <property type="evidence" value="ECO:0007669"/>
    <property type="project" value="InterPro"/>
</dbReference>
<evidence type="ECO:0000256" key="1">
    <source>
        <dbReference type="SAM" id="MobiDB-lite"/>
    </source>
</evidence>
<dbReference type="Pfam" id="PF12660">
    <property type="entry name" value="zf-TFIIIC"/>
    <property type="match status" value="1"/>
</dbReference>
<dbReference type="EMBL" id="KQ964426">
    <property type="protein sequence ID" value="KXN74191.1"/>
    <property type="molecule type" value="Genomic_DNA"/>
</dbReference>
<dbReference type="InterPro" id="IPR044230">
    <property type="entry name" value="GTF3C4"/>
</dbReference>
<evidence type="ECO:0000313" key="5">
    <source>
        <dbReference type="Proteomes" id="UP000070444"/>
    </source>
</evidence>
<feature type="domain" description="Transcription factor IIIC 90kDa subunit N-terminal" evidence="2">
    <location>
        <begin position="20"/>
        <end position="445"/>
    </location>
</feature>
<proteinExistence type="predicted"/>
<dbReference type="AlphaFoldDB" id="A0A137PGX8"/>
<name>A0A137PGX8_CONC2</name>
<dbReference type="Proteomes" id="UP000070444">
    <property type="component" value="Unassembled WGS sequence"/>
</dbReference>
<accession>A0A137PGX8</accession>
<evidence type="ECO:0000259" key="3">
    <source>
        <dbReference type="Pfam" id="PF12660"/>
    </source>
</evidence>
<keyword evidence="5" id="KW-1185">Reference proteome</keyword>
<dbReference type="Gene3D" id="2.130.10.10">
    <property type="entry name" value="YVTN repeat-like/Quinoprotein amine dehydrogenase"/>
    <property type="match status" value="1"/>
</dbReference>